<dbReference type="InterPro" id="IPR041538">
    <property type="entry name" value="RavA-like_AAA_lid"/>
</dbReference>
<dbReference type="PANTHER" id="PTHR32204">
    <property type="entry name" value="ATPASE RAVA"/>
    <property type="match status" value="1"/>
</dbReference>
<comment type="caution">
    <text evidence="3">The sequence shown here is derived from an EMBL/GenBank/DDBJ whole genome shotgun (WGS) entry which is preliminary data.</text>
</comment>
<dbReference type="SUPFAM" id="SSF52540">
    <property type="entry name" value="P-loop containing nucleoside triphosphate hydrolases"/>
    <property type="match status" value="1"/>
</dbReference>
<feature type="domain" description="MoxR" evidence="2">
    <location>
        <begin position="18"/>
        <end position="204"/>
    </location>
</feature>
<evidence type="ECO:0000259" key="1">
    <source>
        <dbReference type="Pfam" id="PF17868"/>
    </source>
</evidence>
<feature type="domain" description="ATPase RavA-like AAA lid" evidence="1">
    <location>
        <begin position="236"/>
        <end position="303"/>
    </location>
</feature>
<dbReference type="EMBL" id="BONI01000106">
    <property type="protein sequence ID" value="GIG10928.1"/>
    <property type="molecule type" value="Genomic_DNA"/>
</dbReference>
<accession>A0A8J3KY96</accession>
<dbReference type="InterPro" id="IPR027417">
    <property type="entry name" value="P-loop_NTPase"/>
</dbReference>
<dbReference type="InterPro" id="IPR045427">
    <property type="entry name" value="MoxR"/>
</dbReference>
<gene>
    <name evidence="3" type="ORF">Cco03nite_76280</name>
</gene>
<dbReference type="Proteomes" id="UP000630887">
    <property type="component" value="Unassembled WGS sequence"/>
</dbReference>
<protein>
    <recommendedName>
        <fullName evidence="5">MoxR-like ATPase</fullName>
    </recommendedName>
</protein>
<evidence type="ECO:0000259" key="2">
    <source>
        <dbReference type="Pfam" id="PF20030"/>
    </source>
</evidence>
<keyword evidence="4" id="KW-1185">Reference proteome</keyword>
<sequence>MTSDLDGNTRRLALRFAEELTSLSEAFVAREDTVHTIGLAVLCREHVLLIGPPGTAKTALFDRFTSMINATQFSYLLTRYTEPAELFGAIDVRSFQQDSVYRVNTAGMLPRAEIAFLDEVFHGSSAILNSLLTLINERVFHNGSEVEQAPLITLFGAANAIPEDELLLAFCDRFLFRSRLEYVPHDGVSDVLRLGWRAEQAVTRAGHRPMADAAGFSLTDLRILQAAVVEVDVEPIIDDLTKIILALRDEGVAFSDRRAVKAQKAIAAHALLAGRGRAEIEDLRVLTGLWTSPLDEDTIRTVVEVHGVPVHTPAQIIGLPDIRWEVSKIMTSSPSMGRTDLLAANRDLGHLLAQVRAHYPDAAAEQRSIGEAQARIESLLRQARNGDGDV</sequence>
<evidence type="ECO:0000313" key="3">
    <source>
        <dbReference type="EMBL" id="GIG10928.1"/>
    </source>
</evidence>
<name>A0A8J3KY96_9ACTN</name>
<dbReference type="Pfam" id="PF20030">
    <property type="entry name" value="bpMoxR"/>
    <property type="match status" value="1"/>
</dbReference>
<evidence type="ECO:0000313" key="4">
    <source>
        <dbReference type="Proteomes" id="UP000630887"/>
    </source>
</evidence>
<dbReference type="Pfam" id="PF17868">
    <property type="entry name" value="AAA_lid_8"/>
    <property type="match status" value="1"/>
</dbReference>
<dbReference type="InterPro" id="IPR050513">
    <property type="entry name" value="RavA_ATPases"/>
</dbReference>
<organism evidence="3 4">
    <name type="scientific">Catellatospora coxensis</name>
    <dbReference type="NCBI Taxonomy" id="310354"/>
    <lineage>
        <taxon>Bacteria</taxon>
        <taxon>Bacillati</taxon>
        <taxon>Actinomycetota</taxon>
        <taxon>Actinomycetes</taxon>
        <taxon>Micromonosporales</taxon>
        <taxon>Micromonosporaceae</taxon>
        <taxon>Catellatospora</taxon>
    </lineage>
</organism>
<proteinExistence type="predicted"/>
<dbReference type="Gene3D" id="3.40.50.300">
    <property type="entry name" value="P-loop containing nucleotide triphosphate hydrolases"/>
    <property type="match status" value="1"/>
</dbReference>
<evidence type="ECO:0008006" key="5">
    <source>
        <dbReference type="Google" id="ProtNLM"/>
    </source>
</evidence>
<reference evidence="3 4" key="1">
    <citation type="submission" date="2021-01" db="EMBL/GenBank/DDBJ databases">
        <title>Whole genome shotgun sequence of Catellatospora coxensis NBRC 107359.</title>
        <authorList>
            <person name="Komaki H."/>
            <person name="Tamura T."/>
        </authorList>
    </citation>
    <scope>NUCLEOTIDE SEQUENCE [LARGE SCALE GENOMIC DNA]</scope>
    <source>
        <strain evidence="3 4">NBRC 107359</strain>
    </source>
</reference>
<dbReference type="PANTHER" id="PTHR32204:SF0">
    <property type="entry name" value="ATPASE RAVA"/>
    <property type="match status" value="1"/>
</dbReference>
<dbReference type="RefSeq" id="WP_239167990.1">
    <property type="nucleotide sequence ID" value="NZ_BAAALC010000052.1"/>
</dbReference>
<dbReference type="AlphaFoldDB" id="A0A8J3KY96"/>